<dbReference type="KEGG" id="pbz:GN234_02985"/>
<dbReference type="RefSeq" id="WP_176687834.1">
    <property type="nucleotide sequence ID" value="NZ_CP048810.1"/>
</dbReference>
<proteinExistence type="predicted"/>
<dbReference type="Proteomes" id="UP000509545">
    <property type="component" value="Chromosome"/>
</dbReference>
<accession>A0A6N1C744</accession>
<keyword evidence="2" id="KW-1185">Reference proteome</keyword>
<organism evidence="1 2">
    <name type="scientific">Pseudomonas bijieensis</name>
    <dbReference type="NCBI Taxonomy" id="2681983"/>
    <lineage>
        <taxon>Bacteria</taxon>
        <taxon>Pseudomonadati</taxon>
        <taxon>Pseudomonadota</taxon>
        <taxon>Gammaproteobacteria</taxon>
        <taxon>Pseudomonadales</taxon>
        <taxon>Pseudomonadaceae</taxon>
        <taxon>Pseudomonas</taxon>
    </lineage>
</organism>
<evidence type="ECO:0000313" key="1">
    <source>
        <dbReference type="EMBL" id="QKS80969.1"/>
    </source>
</evidence>
<gene>
    <name evidence="1" type="ORF">GN234_02985</name>
</gene>
<name>A0A6N1C744_9PSED</name>
<evidence type="ECO:0000313" key="2">
    <source>
        <dbReference type="Proteomes" id="UP000509545"/>
    </source>
</evidence>
<sequence>MKVEQEAQVWLCAAEHYRDSLMAIVGDAVASFRRKPGLDSLTRIYKQDVGAVAFAVLERVLPSADLPRTDSSYIPVREQLRSHLIYQVLKRLVEEEAVPVELRDILFSIDLGL</sequence>
<protein>
    <submittedName>
        <fullName evidence="1">Uncharacterized protein</fullName>
    </submittedName>
</protein>
<dbReference type="EMBL" id="CP048810">
    <property type="protein sequence ID" value="QKS80969.1"/>
    <property type="molecule type" value="Genomic_DNA"/>
</dbReference>
<reference evidence="1 2" key="1">
    <citation type="submission" date="2020-02" db="EMBL/GenBank/DDBJ databases">
        <authorList>
            <person name="Liang J."/>
        </authorList>
    </citation>
    <scope>NUCLEOTIDE SEQUENCE [LARGE SCALE GENOMIC DNA]</scope>
    <source>
        <strain evidence="1 2">L22-9</strain>
    </source>
</reference>
<dbReference type="AlphaFoldDB" id="A0A6N1C744"/>